<dbReference type="GO" id="GO:0016747">
    <property type="term" value="F:acyltransferase activity, transferring groups other than amino-acyl groups"/>
    <property type="evidence" value="ECO:0007669"/>
    <property type="project" value="InterPro"/>
</dbReference>
<dbReference type="PROSITE" id="PS51186">
    <property type="entry name" value="GNAT"/>
    <property type="match status" value="1"/>
</dbReference>
<keyword evidence="2" id="KW-0808">Transferase</keyword>
<dbReference type="CDD" id="cd04301">
    <property type="entry name" value="NAT_SF"/>
    <property type="match status" value="1"/>
</dbReference>
<proteinExistence type="predicted"/>
<evidence type="ECO:0000259" key="1">
    <source>
        <dbReference type="PROSITE" id="PS51186"/>
    </source>
</evidence>
<dbReference type="PANTHER" id="PTHR43792:SF13">
    <property type="entry name" value="ACETYLTRANSFERASE"/>
    <property type="match status" value="1"/>
</dbReference>
<accession>A0A2V2N3U9</accession>
<dbReference type="OrthoDB" id="120213at2157"/>
<protein>
    <submittedName>
        <fullName evidence="2">N-acetyltransferase</fullName>
    </submittedName>
</protein>
<feature type="domain" description="N-acetyltransferase" evidence="1">
    <location>
        <begin position="31"/>
        <end position="171"/>
    </location>
</feature>
<dbReference type="EMBL" id="QGMY01000003">
    <property type="protein sequence ID" value="PWR73175.1"/>
    <property type="molecule type" value="Genomic_DNA"/>
</dbReference>
<dbReference type="PANTHER" id="PTHR43792">
    <property type="entry name" value="GNAT FAMILY, PUTATIVE (AFU_ORTHOLOGUE AFUA_3G00765)-RELATED-RELATED"/>
    <property type="match status" value="1"/>
</dbReference>
<sequence length="171" mass="18934">MISLYTKRLELIPITVELCNADLTSSEVLGIHLNCCIPDSWPPALLTPETLDEFIVLLTAECESRLYAYYWVKTGDTPDDRVLIGSGGFVRDKEGAFELGYSVLEEYQQLGYATEAVNEMIKWARTNPGVVCLKACTFPSLIGSIRVLEKTGFIRDGLGSEEGSIAYRLAL</sequence>
<dbReference type="InterPro" id="IPR051531">
    <property type="entry name" value="N-acetyltransferase"/>
</dbReference>
<evidence type="ECO:0000313" key="3">
    <source>
        <dbReference type="Proteomes" id="UP000245657"/>
    </source>
</evidence>
<dbReference type="InterPro" id="IPR016181">
    <property type="entry name" value="Acyl_CoA_acyltransferase"/>
</dbReference>
<dbReference type="InterPro" id="IPR000182">
    <property type="entry name" value="GNAT_dom"/>
</dbReference>
<dbReference type="Pfam" id="PF13302">
    <property type="entry name" value="Acetyltransf_3"/>
    <property type="match status" value="1"/>
</dbReference>
<organism evidence="2 3">
    <name type="scientific">Methanospirillum lacunae</name>
    <dbReference type="NCBI Taxonomy" id="668570"/>
    <lineage>
        <taxon>Archaea</taxon>
        <taxon>Methanobacteriati</taxon>
        <taxon>Methanobacteriota</taxon>
        <taxon>Stenosarchaea group</taxon>
        <taxon>Methanomicrobia</taxon>
        <taxon>Methanomicrobiales</taxon>
        <taxon>Methanospirillaceae</taxon>
        <taxon>Methanospirillum</taxon>
    </lineage>
</organism>
<dbReference type="AlphaFoldDB" id="A0A2V2N3U9"/>
<dbReference type="Gene3D" id="3.40.630.30">
    <property type="match status" value="1"/>
</dbReference>
<evidence type="ECO:0000313" key="2">
    <source>
        <dbReference type="EMBL" id="PWR73175.1"/>
    </source>
</evidence>
<dbReference type="SUPFAM" id="SSF55729">
    <property type="entry name" value="Acyl-CoA N-acyltransferases (Nat)"/>
    <property type="match status" value="1"/>
</dbReference>
<dbReference type="GeneID" id="97549893"/>
<keyword evidence="3" id="KW-1185">Reference proteome</keyword>
<comment type="caution">
    <text evidence="2">The sequence shown here is derived from an EMBL/GenBank/DDBJ whole genome shotgun (WGS) entry which is preliminary data.</text>
</comment>
<gene>
    <name evidence="2" type="ORF">DK846_04930</name>
</gene>
<name>A0A2V2N3U9_9EURY</name>
<dbReference type="Proteomes" id="UP000245657">
    <property type="component" value="Unassembled WGS sequence"/>
</dbReference>
<reference evidence="2 3" key="1">
    <citation type="submission" date="2018-05" db="EMBL/GenBank/DDBJ databases">
        <title>Draft genome of Methanospirillum lacunae Ki8-1.</title>
        <authorList>
            <person name="Dueholm M.S."/>
            <person name="Nielsen P.H."/>
            <person name="Bakmann L.F."/>
            <person name="Otzen D.E."/>
        </authorList>
    </citation>
    <scope>NUCLEOTIDE SEQUENCE [LARGE SCALE GENOMIC DNA]</scope>
    <source>
        <strain evidence="2 3">Ki8-1</strain>
    </source>
</reference>
<dbReference type="RefSeq" id="WP_109967829.1">
    <property type="nucleotide sequence ID" value="NZ_CP176093.1"/>
</dbReference>